<protein>
    <submittedName>
        <fullName evidence="4">Spx/MgsR family RNA polymerase-binding regulatory protein</fullName>
    </submittedName>
</protein>
<dbReference type="PROSITE" id="PS51353">
    <property type="entry name" value="ARSC"/>
    <property type="match status" value="1"/>
</dbReference>
<reference evidence="4 5" key="1">
    <citation type="submission" date="2019-06" db="EMBL/GenBank/DDBJ databases">
        <title>Genome analyses of bacteria isolated from kimchi.</title>
        <authorList>
            <person name="Lee S."/>
            <person name="Ahn S."/>
            <person name="Roh S."/>
        </authorList>
    </citation>
    <scope>NUCLEOTIDE SEQUENCE [LARGE SCALE GENOMIC DNA]</scope>
    <source>
        <strain evidence="4 5">CBA3620</strain>
    </source>
</reference>
<organism evidence="4 5">
    <name type="scientific">Leuconostoc carnosum</name>
    <dbReference type="NCBI Taxonomy" id="1252"/>
    <lineage>
        <taxon>Bacteria</taxon>
        <taxon>Bacillati</taxon>
        <taxon>Bacillota</taxon>
        <taxon>Bacilli</taxon>
        <taxon>Lactobacillales</taxon>
        <taxon>Lactobacillaceae</taxon>
        <taxon>Leuconostoc</taxon>
    </lineage>
</organism>
<dbReference type="PANTHER" id="PTHR30041">
    <property type="entry name" value="ARSENATE REDUCTASE"/>
    <property type="match status" value="1"/>
</dbReference>
<dbReference type="PANTHER" id="PTHR30041:SF7">
    <property type="entry name" value="GLOBAL TRANSCRIPTIONAL REGULATOR SPX"/>
    <property type="match status" value="1"/>
</dbReference>
<dbReference type="GeneID" id="61187473"/>
<dbReference type="SUPFAM" id="SSF52833">
    <property type="entry name" value="Thioredoxin-like"/>
    <property type="match status" value="1"/>
</dbReference>
<dbReference type="NCBIfam" id="TIGR01617">
    <property type="entry name" value="arsC_related"/>
    <property type="match status" value="1"/>
</dbReference>
<dbReference type="InterPro" id="IPR006504">
    <property type="entry name" value="Tscrpt_reg_Spx/MgsR"/>
</dbReference>
<evidence type="ECO:0000256" key="2">
    <source>
        <dbReference type="ARBA" id="ARBA00023284"/>
    </source>
</evidence>
<dbReference type="EMBL" id="CP042374">
    <property type="protein sequence ID" value="QEA33864.1"/>
    <property type="molecule type" value="Genomic_DNA"/>
</dbReference>
<dbReference type="NCBIfam" id="NF002459">
    <property type="entry name" value="PRK01655.1"/>
    <property type="match status" value="1"/>
</dbReference>
<accession>A0AAE6IJ88</accession>
<comment type="similarity">
    <text evidence="3">Belongs to the ArsC family.</text>
</comment>
<dbReference type="InterPro" id="IPR006660">
    <property type="entry name" value="Arsenate_reductase-like"/>
</dbReference>
<dbReference type="RefSeq" id="WP_014974704.1">
    <property type="nucleotide sequence ID" value="NZ_CP042374.1"/>
</dbReference>
<evidence type="ECO:0000256" key="3">
    <source>
        <dbReference type="PROSITE-ProRule" id="PRU01282"/>
    </source>
</evidence>
<dbReference type="Pfam" id="PF03960">
    <property type="entry name" value="ArsC"/>
    <property type="match status" value="1"/>
</dbReference>
<evidence type="ECO:0000256" key="1">
    <source>
        <dbReference type="ARBA" id="ARBA00023157"/>
    </source>
</evidence>
<proteinExistence type="inferred from homology"/>
<sequence length="145" mass="16888">MVVTLFLSPSCTSCRKARQWLESHNIAYVERNVKKDKLSADEVKAILRLTEDGTEEIISKRSKAFSQLNLDFNTVSTNEFIDLVVQHPSLLKRPIMMDDSRIQVGYNDDDIRQFLPREVRQRELVLATMRSDFQEQTKNLVIEEN</sequence>
<dbReference type="AlphaFoldDB" id="A0AAE6IJ88"/>
<keyword evidence="2" id="KW-0676">Redox-active center</keyword>
<keyword evidence="1" id="KW-1015">Disulfide bond</keyword>
<evidence type="ECO:0000313" key="5">
    <source>
        <dbReference type="Proteomes" id="UP000321332"/>
    </source>
</evidence>
<dbReference type="Gene3D" id="3.40.30.10">
    <property type="entry name" value="Glutaredoxin"/>
    <property type="match status" value="1"/>
</dbReference>
<evidence type="ECO:0000313" key="4">
    <source>
        <dbReference type="EMBL" id="QEA33864.1"/>
    </source>
</evidence>
<gene>
    <name evidence="4" type="ORF">FGL89_06895</name>
</gene>
<dbReference type="InterPro" id="IPR036249">
    <property type="entry name" value="Thioredoxin-like_sf"/>
</dbReference>
<dbReference type="CDD" id="cd03032">
    <property type="entry name" value="ArsC_Spx"/>
    <property type="match status" value="1"/>
</dbReference>
<dbReference type="OMA" id="RPIIMDD"/>
<name>A0AAE6IJ88_LEUCA</name>
<dbReference type="Proteomes" id="UP000321332">
    <property type="component" value="Chromosome"/>
</dbReference>